<gene>
    <name evidence="1" type="ORF">IHE45_05G059200</name>
</gene>
<accession>A0ACB7W1Z4</accession>
<dbReference type="Proteomes" id="UP000827976">
    <property type="component" value="Chromosome 5"/>
</dbReference>
<comment type="caution">
    <text evidence="1">The sequence shown here is derived from an EMBL/GenBank/DDBJ whole genome shotgun (WGS) entry which is preliminary data.</text>
</comment>
<keyword evidence="2" id="KW-1185">Reference proteome</keyword>
<proteinExistence type="predicted"/>
<name>A0ACB7W1Z4_DIOAL</name>
<reference evidence="2" key="1">
    <citation type="journal article" date="2022" name="Nat. Commun.">
        <title>Chromosome evolution and the genetic basis of agronomically important traits in greater yam.</title>
        <authorList>
            <person name="Bredeson J.V."/>
            <person name="Lyons J.B."/>
            <person name="Oniyinde I.O."/>
            <person name="Okereke N.R."/>
            <person name="Kolade O."/>
            <person name="Nnabue I."/>
            <person name="Nwadili C.O."/>
            <person name="Hribova E."/>
            <person name="Parker M."/>
            <person name="Nwogha J."/>
            <person name="Shu S."/>
            <person name="Carlson J."/>
            <person name="Kariba R."/>
            <person name="Muthemba S."/>
            <person name="Knop K."/>
            <person name="Barton G.J."/>
            <person name="Sherwood A.V."/>
            <person name="Lopez-Montes A."/>
            <person name="Asiedu R."/>
            <person name="Jamnadass R."/>
            <person name="Muchugi A."/>
            <person name="Goodstein D."/>
            <person name="Egesi C.N."/>
            <person name="Featherston J."/>
            <person name="Asfaw A."/>
            <person name="Simpson G.G."/>
            <person name="Dolezel J."/>
            <person name="Hendre P.S."/>
            <person name="Van Deynze A."/>
            <person name="Kumar P.L."/>
            <person name="Obidiegwu J.E."/>
            <person name="Bhattacharjee R."/>
            <person name="Rokhsar D.S."/>
        </authorList>
    </citation>
    <scope>NUCLEOTIDE SEQUENCE [LARGE SCALE GENOMIC DNA]</scope>
    <source>
        <strain evidence="2">cv. TDa95/00328</strain>
    </source>
</reference>
<evidence type="ECO:0000313" key="2">
    <source>
        <dbReference type="Proteomes" id="UP000827976"/>
    </source>
</evidence>
<dbReference type="EMBL" id="CM037015">
    <property type="protein sequence ID" value="KAH7681448.1"/>
    <property type="molecule type" value="Genomic_DNA"/>
</dbReference>
<protein>
    <submittedName>
        <fullName evidence="1">Regulator of nonsense transcripts 3 protein</fullName>
    </submittedName>
</protein>
<evidence type="ECO:0000313" key="1">
    <source>
        <dbReference type="EMBL" id="KAH7681448.1"/>
    </source>
</evidence>
<sequence length="572" mass="62971">MHMKDPLERTKAVLRHLPPAISQSALMDQIDARFAGRYKWASFRPGKTSHKSQRYSRAYIDFTNPEDVVEFAEYFDGHIFVNEKGAQFKVLVEYAPSQRAPKAWFKKDGREASIFKDPEYLEFLELLAKPVVNLPSAEVQLERKEAERAGGIKEALIVTPLMDFVRQKRAAKIGSQRASVNGKLGRRIVGASVGTSSPSKRATEKKKLSASMYVVRDSTKPARGKDKSAYILVSRKESKQNFDISGISSSARRTEVIEEENVNGSSETSVLAPGVVKIGKRFVLLKGKERDTSHVSDSSLQQQNSTSSVRNGPNPTASKCSQHHEASGRIIRSILSNKEGRQGQLYNPPSQSEQQTLALNTEKEKHLPRPPSSCLFLKDSNPNSISIASAADTDGKRHVDDKVGLNDLRGSAFTSEKKDKRMRNKDRPDRGVWTLRRSDMSHGSDETQVYANTSSDSLEGVLIFQQSTGTPIGDGENGRQRENNTLGPGVMNHGMPNLSRNLESKSAAGGQASSSSIENGSYRHVGRRGPAHGLNEADGLSNWSDGKPSKRGFGGYGYHERQVWVQKSGSAS</sequence>
<organism evidence="1 2">
    <name type="scientific">Dioscorea alata</name>
    <name type="common">Purple yam</name>
    <dbReference type="NCBI Taxonomy" id="55571"/>
    <lineage>
        <taxon>Eukaryota</taxon>
        <taxon>Viridiplantae</taxon>
        <taxon>Streptophyta</taxon>
        <taxon>Embryophyta</taxon>
        <taxon>Tracheophyta</taxon>
        <taxon>Spermatophyta</taxon>
        <taxon>Magnoliopsida</taxon>
        <taxon>Liliopsida</taxon>
        <taxon>Dioscoreales</taxon>
        <taxon>Dioscoreaceae</taxon>
        <taxon>Dioscorea</taxon>
    </lineage>
</organism>